<comment type="caution">
    <text evidence="2">The sequence shown here is derived from an EMBL/GenBank/DDBJ whole genome shotgun (WGS) entry which is preliminary data.</text>
</comment>
<keyword evidence="1" id="KW-0472">Membrane</keyword>
<dbReference type="EMBL" id="PDCK01000045">
    <property type="protein sequence ID" value="PRQ18907.1"/>
    <property type="molecule type" value="Genomic_DNA"/>
</dbReference>
<feature type="transmembrane region" description="Helical" evidence="1">
    <location>
        <begin position="43"/>
        <end position="63"/>
    </location>
</feature>
<keyword evidence="3" id="KW-1185">Reference proteome</keyword>
<keyword evidence="1" id="KW-0812">Transmembrane</keyword>
<protein>
    <submittedName>
        <fullName evidence="2">Putative Late embryogenesis abundant protein, LEA-14</fullName>
    </submittedName>
</protein>
<reference evidence="2 3" key="1">
    <citation type="journal article" date="2018" name="Nat. Genet.">
        <title>The Rosa genome provides new insights in the design of modern roses.</title>
        <authorList>
            <person name="Bendahmane M."/>
        </authorList>
    </citation>
    <scope>NUCLEOTIDE SEQUENCE [LARGE SCALE GENOMIC DNA]</scope>
    <source>
        <strain evidence="3">cv. Old Blush</strain>
    </source>
</reference>
<evidence type="ECO:0000256" key="1">
    <source>
        <dbReference type="SAM" id="Phobius"/>
    </source>
</evidence>
<proteinExistence type="predicted"/>
<sequence length="201" mass="23090">MEINLKVLEGQDSPPQLLASNNPNSNPYVQRNMKAHYISEVRIVHLLILMVTFWAVLCLPFFFTSMSLVPQTLSFQHNSLFLSNFNISNTTIGADWDKTLQIENPNSVTKIHFNIINGSISYKDNSLAMYSIKPFELGYREHRTVHLKISKYQTMEKNGWVSDEINMQRDENGAVNFSLTMFVSATYTTGWWGIKKFVSNP</sequence>
<accession>A0A2P6PAE9</accession>
<evidence type="ECO:0000313" key="3">
    <source>
        <dbReference type="Proteomes" id="UP000238479"/>
    </source>
</evidence>
<dbReference type="AlphaFoldDB" id="A0A2P6PAE9"/>
<evidence type="ECO:0000313" key="2">
    <source>
        <dbReference type="EMBL" id="PRQ18907.1"/>
    </source>
</evidence>
<dbReference type="Gramene" id="PRQ18907">
    <property type="protein sequence ID" value="PRQ18907"/>
    <property type="gene ID" value="RchiOBHm_Chr7g0211341"/>
</dbReference>
<dbReference type="Proteomes" id="UP000238479">
    <property type="component" value="Chromosome 7"/>
</dbReference>
<dbReference type="OrthoDB" id="1708017at2759"/>
<organism evidence="2 3">
    <name type="scientific">Rosa chinensis</name>
    <name type="common">China rose</name>
    <dbReference type="NCBI Taxonomy" id="74649"/>
    <lineage>
        <taxon>Eukaryota</taxon>
        <taxon>Viridiplantae</taxon>
        <taxon>Streptophyta</taxon>
        <taxon>Embryophyta</taxon>
        <taxon>Tracheophyta</taxon>
        <taxon>Spermatophyta</taxon>
        <taxon>Magnoliopsida</taxon>
        <taxon>eudicotyledons</taxon>
        <taxon>Gunneridae</taxon>
        <taxon>Pentapetalae</taxon>
        <taxon>rosids</taxon>
        <taxon>fabids</taxon>
        <taxon>Rosales</taxon>
        <taxon>Rosaceae</taxon>
        <taxon>Rosoideae</taxon>
        <taxon>Rosoideae incertae sedis</taxon>
        <taxon>Rosa</taxon>
    </lineage>
</organism>
<gene>
    <name evidence="2" type="ORF">RchiOBHm_Chr7g0211341</name>
</gene>
<name>A0A2P6PAE9_ROSCH</name>
<keyword evidence="1" id="KW-1133">Transmembrane helix</keyword>